<dbReference type="GO" id="GO:0006310">
    <property type="term" value="P:DNA recombination"/>
    <property type="evidence" value="ECO:0007669"/>
    <property type="project" value="UniProtKB-KW"/>
</dbReference>
<dbReference type="PROSITE" id="PS51900">
    <property type="entry name" value="CB"/>
    <property type="match status" value="1"/>
</dbReference>
<dbReference type="InterPro" id="IPR044068">
    <property type="entry name" value="CB"/>
</dbReference>
<name>A0A382DED8_9ZZZZ</name>
<evidence type="ECO:0000256" key="2">
    <source>
        <dbReference type="ARBA" id="ARBA00023172"/>
    </source>
</evidence>
<dbReference type="GO" id="GO:0003677">
    <property type="term" value="F:DNA binding"/>
    <property type="evidence" value="ECO:0007669"/>
    <property type="project" value="UniProtKB-KW"/>
</dbReference>
<dbReference type="SUPFAM" id="SSF56349">
    <property type="entry name" value="DNA breaking-rejoining enzymes"/>
    <property type="match status" value="1"/>
</dbReference>
<evidence type="ECO:0000259" key="3">
    <source>
        <dbReference type="PROSITE" id="PS51898"/>
    </source>
</evidence>
<feature type="domain" description="Core-binding (CB)" evidence="4">
    <location>
        <begin position="27"/>
        <end position="106"/>
    </location>
</feature>
<dbReference type="Pfam" id="PF00589">
    <property type="entry name" value="Phage_integrase"/>
    <property type="match status" value="1"/>
</dbReference>
<dbReference type="InterPro" id="IPR011010">
    <property type="entry name" value="DNA_brk_join_enz"/>
</dbReference>
<dbReference type="PANTHER" id="PTHR30349">
    <property type="entry name" value="PHAGE INTEGRASE-RELATED"/>
    <property type="match status" value="1"/>
</dbReference>
<dbReference type="InterPro" id="IPR013762">
    <property type="entry name" value="Integrase-like_cat_sf"/>
</dbReference>
<keyword evidence="1" id="KW-0238">DNA-binding</keyword>
<sequence length="270" mass="30478">VAHSSSGLGHRPLKAELKSDPITVPSTGMSQALDEYVIHLRNRGMSDSHISKLSLYLGRYCDWLATTSATTDTKNAEKFLSKSNHLKPNSRAKYATYLKGFLNYLDIPFDLTVKVPKTLPEYVEVAEIEKIVEWIKNRKTYRNTIEADLTLIETLKKTGMRRSELGNLKVEDINLDKNRLYVRRGKGDKDRVIPIHANLAEKLTRLVEGKAGDDSVFGLLPRSIGNKFREWSKSAGVDLHTHSFRHYFATTLVEKGANIKVVQELLGHTS</sequence>
<evidence type="ECO:0000313" key="5">
    <source>
        <dbReference type="EMBL" id="SVB36344.1"/>
    </source>
</evidence>
<dbReference type="Gene3D" id="1.10.150.130">
    <property type="match status" value="1"/>
</dbReference>
<feature type="non-terminal residue" evidence="5">
    <location>
        <position position="270"/>
    </location>
</feature>
<dbReference type="InterPro" id="IPR050090">
    <property type="entry name" value="Tyrosine_recombinase_XerCD"/>
</dbReference>
<protein>
    <recommendedName>
        <fullName evidence="6">Tyr recombinase domain-containing protein</fullName>
    </recommendedName>
</protein>
<accession>A0A382DED8</accession>
<dbReference type="AlphaFoldDB" id="A0A382DED8"/>
<dbReference type="GO" id="GO:0015074">
    <property type="term" value="P:DNA integration"/>
    <property type="evidence" value="ECO:0007669"/>
    <property type="project" value="InterPro"/>
</dbReference>
<dbReference type="PROSITE" id="PS51898">
    <property type="entry name" value="TYR_RECOMBINASE"/>
    <property type="match status" value="1"/>
</dbReference>
<proteinExistence type="predicted"/>
<evidence type="ECO:0008006" key="6">
    <source>
        <dbReference type="Google" id="ProtNLM"/>
    </source>
</evidence>
<organism evidence="5">
    <name type="scientific">marine metagenome</name>
    <dbReference type="NCBI Taxonomy" id="408172"/>
    <lineage>
        <taxon>unclassified sequences</taxon>
        <taxon>metagenomes</taxon>
        <taxon>ecological metagenomes</taxon>
    </lineage>
</organism>
<dbReference type="EMBL" id="UINC01038806">
    <property type="protein sequence ID" value="SVB36344.1"/>
    <property type="molecule type" value="Genomic_DNA"/>
</dbReference>
<keyword evidence="2" id="KW-0233">DNA recombination</keyword>
<gene>
    <name evidence="5" type="ORF">METZ01_LOCUS189198</name>
</gene>
<dbReference type="InterPro" id="IPR002104">
    <property type="entry name" value="Integrase_catalytic"/>
</dbReference>
<dbReference type="PANTHER" id="PTHR30349:SF41">
    <property type="entry name" value="INTEGRASE_RECOMBINASE PROTEIN MJ0367-RELATED"/>
    <property type="match status" value="1"/>
</dbReference>
<feature type="domain" description="Tyr recombinase" evidence="3">
    <location>
        <begin position="118"/>
        <end position="270"/>
    </location>
</feature>
<dbReference type="InterPro" id="IPR010998">
    <property type="entry name" value="Integrase_recombinase_N"/>
</dbReference>
<evidence type="ECO:0000259" key="4">
    <source>
        <dbReference type="PROSITE" id="PS51900"/>
    </source>
</evidence>
<evidence type="ECO:0000256" key="1">
    <source>
        <dbReference type="ARBA" id="ARBA00023125"/>
    </source>
</evidence>
<feature type="non-terminal residue" evidence="5">
    <location>
        <position position="1"/>
    </location>
</feature>
<dbReference type="Gene3D" id="1.10.443.10">
    <property type="entry name" value="Intergrase catalytic core"/>
    <property type="match status" value="1"/>
</dbReference>
<reference evidence="5" key="1">
    <citation type="submission" date="2018-05" db="EMBL/GenBank/DDBJ databases">
        <authorList>
            <person name="Lanie J.A."/>
            <person name="Ng W.-L."/>
            <person name="Kazmierczak K.M."/>
            <person name="Andrzejewski T.M."/>
            <person name="Davidsen T.M."/>
            <person name="Wayne K.J."/>
            <person name="Tettelin H."/>
            <person name="Glass J.I."/>
            <person name="Rusch D."/>
            <person name="Podicherti R."/>
            <person name="Tsui H.-C.T."/>
            <person name="Winkler M.E."/>
        </authorList>
    </citation>
    <scope>NUCLEOTIDE SEQUENCE</scope>
</reference>